<sequence length="103" mass="11845">IKEKLQTELIQITVLRIKSFSEFTLNDLTELYTIILIDRESSVTIVTERREREKNLLTADISTADIITADTEDVIEEVKLLRLTDITEFNLIFLTIIEATVTS</sequence>
<dbReference type="EMBL" id="LDEV01001277">
    <property type="protein sequence ID" value="KLJ11915.1"/>
    <property type="molecule type" value="Genomic_DNA"/>
</dbReference>
<accession>A0A0H1BKS8</accession>
<feature type="non-terminal residue" evidence="1">
    <location>
        <position position="1"/>
    </location>
</feature>
<evidence type="ECO:0000313" key="2">
    <source>
        <dbReference type="Proteomes" id="UP000053573"/>
    </source>
</evidence>
<gene>
    <name evidence="1" type="ORF">EMPG_12934</name>
</gene>
<organism evidence="1 2">
    <name type="scientific">Blastomyces silverae</name>
    <dbReference type="NCBI Taxonomy" id="2060906"/>
    <lineage>
        <taxon>Eukaryota</taxon>
        <taxon>Fungi</taxon>
        <taxon>Dikarya</taxon>
        <taxon>Ascomycota</taxon>
        <taxon>Pezizomycotina</taxon>
        <taxon>Eurotiomycetes</taxon>
        <taxon>Eurotiomycetidae</taxon>
        <taxon>Onygenales</taxon>
        <taxon>Ajellomycetaceae</taxon>
        <taxon>Blastomyces</taxon>
    </lineage>
</organism>
<comment type="caution">
    <text evidence="1">The sequence shown here is derived from an EMBL/GenBank/DDBJ whole genome shotgun (WGS) entry which is preliminary data.</text>
</comment>
<feature type="non-terminal residue" evidence="1">
    <location>
        <position position="103"/>
    </location>
</feature>
<reference evidence="2" key="1">
    <citation type="journal article" date="2015" name="PLoS Genet.">
        <title>The dynamic genome and transcriptome of the human fungal pathogen Blastomyces and close relative Emmonsia.</title>
        <authorList>
            <person name="Munoz J.F."/>
            <person name="Gauthier G.M."/>
            <person name="Desjardins C.A."/>
            <person name="Gallo J.E."/>
            <person name="Holder J."/>
            <person name="Sullivan T.D."/>
            <person name="Marty A.J."/>
            <person name="Carmen J.C."/>
            <person name="Chen Z."/>
            <person name="Ding L."/>
            <person name="Gujja S."/>
            <person name="Magrini V."/>
            <person name="Misas E."/>
            <person name="Mitreva M."/>
            <person name="Priest M."/>
            <person name="Saif S."/>
            <person name="Whiston E.A."/>
            <person name="Young S."/>
            <person name="Zeng Q."/>
            <person name="Goldman W.E."/>
            <person name="Mardis E.R."/>
            <person name="Taylor J.W."/>
            <person name="McEwen J.G."/>
            <person name="Clay O.K."/>
            <person name="Klein B.S."/>
            <person name="Cuomo C.A."/>
        </authorList>
    </citation>
    <scope>NUCLEOTIDE SEQUENCE [LARGE SCALE GENOMIC DNA]</scope>
    <source>
        <strain evidence="2">UAMH 139</strain>
    </source>
</reference>
<evidence type="ECO:0000313" key="1">
    <source>
        <dbReference type="EMBL" id="KLJ11915.1"/>
    </source>
</evidence>
<dbReference type="AlphaFoldDB" id="A0A0H1BKS8"/>
<protein>
    <submittedName>
        <fullName evidence="1">Uncharacterized protein</fullName>
    </submittedName>
</protein>
<name>A0A0H1BKS8_9EURO</name>
<dbReference type="Proteomes" id="UP000053573">
    <property type="component" value="Unassembled WGS sequence"/>
</dbReference>
<keyword evidence="2" id="KW-1185">Reference proteome</keyword>
<proteinExistence type="predicted"/>